<gene>
    <name evidence="2" type="ORF">TSPI_06749</name>
</gene>
<feature type="compositionally biased region" description="Basic and acidic residues" evidence="1">
    <location>
        <begin position="37"/>
        <end position="48"/>
    </location>
</feature>
<protein>
    <submittedName>
        <fullName evidence="2">Pre-mRNA-splicing factor</fullName>
    </submittedName>
</protein>
<accession>A0ABR3K7L4</accession>
<name>A0ABR3K7L4_TRISP</name>
<feature type="region of interest" description="Disordered" evidence="1">
    <location>
        <begin position="32"/>
        <end position="73"/>
    </location>
</feature>
<organism evidence="2 3">
    <name type="scientific">Trichinella spiralis</name>
    <name type="common">Trichina worm</name>
    <dbReference type="NCBI Taxonomy" id="6334"/>
    <lineage>
        <taxon>Eukaryota</taxon>
        <taxon>Metazoa</taxon>
        <taxon>Ecdysozoa</taxon>
        <taxon>Nematoda</taxon>
        <taxon>Enoplea</taxon>
        <taxon>Dorylaimia</taxon>
        <taxon>Trichinellida</taxon>
        <taxon>Trichinellidae</taxon>
        <taxon>Trichinella</taxon>
    </lineage>
</organism>
<keyword evidence="3" id="KW-1185">Reference proteome</keyword>
<dbReference type="Proteomes" id="UP001558632">
    <property type="component" value="Unassembled WGS sequence"/>
</dbReference>
<feature type="compositionally biased region" description="Basic residues" evidence="1">
    <location>
        <begin position="49"/>
        <end position="59"/>
    </location>
</feature>
<evidence type="ECO:0000256" key="1">
    <source>
        <dbReference type="SAM" id="MobiDB-lite"/>
    </source>
</evidence>
<comment type="caution">
    <text evidence="2">The sequence shown here is derived from an EMBL/GenBank/DDBJ whole genome shotgun (WGS) entry which is preliminary data.</text>
</comment>
<proteinExistence type="predicted"/>
<dbReference type="EMBL" id="JBEUSY010000476">
    <property type="protein sequence ID" value="KAL1230399.1"/>
    <property type="molecule type" value="Genomic_DNA"/>
</dbReference>
<sequence length="86" mass="10350">MRAKRSKSRTARSRTIEDKRFNEWSKEKVKSRTARSITREEKKYDQRRKEKMKTRTTRSRTREDKVPGTQFCRSGFGILRKGEVIP</sequence>
<reference evidence="2 3" key="1">
    <citation type="submission" date="2024-07" db="EMBL/GenBank/DDBJ databases">
        <title>Enhanced genomic and transcriptomic resources for Trichinella pseudospiralis and T. spiralis underpin the discovery of pronounced molecular differences between stages and species.</title>
        <authorList>
            <person name="Pasi K.K."/>
            <person name="La Rosa G."/>
            <person name="Gomez-Morales M.A."/>
            <person name="Tosini F."/>
            <person name="Sumanam S."/>
            <person name="Young N.D."/>
            <person name="Chang B.C."/>
            <person name="Robin G.B."/>
        </authorList>
    </citation>
    <scope>NUCLEOTIDE SEQUENCE [LARGE SCALE GENOMIC DNA]</scope>
    <source>
        <strain evidence="2">ISS534</strain>
    </source>
</reference>
<evidence type="ECO:0000313" key="2">
    <source>
        <dbReference type="EMBL" id="KAL1230399.1"/>
    </source>
</evidence>
<evidence type="ECO:0000313" key="3">
    <source>
        <dbReference type="Proteomes" id="UP001558632"/>
    </source>
</evidence>